<dbReference type="InterPro" id="IPR008197">
    <property type="entry name" value="WAP_dom"/>
</dbReference>
<dbReference type="PANTHER" id="PTHR19441:SF34">
    <property type="entry name" value="WAP FOUR-DISULFIDE CORE DOMAIN PROTEIN 2"/>
    <property type="match status" value="1"/>
</dbReference>
<dbReference type="AlphaFoldDB" id="A0A2J8XVM7"/>
<evidence type="ECO:0000256" key="3">
    <source>
        <dbReference type="ARBA" id="ARBA00022690"/>
    </source>
</evidence>
<dbReference type="InterPro" id="IPR036645">
    <property type="entry name" value="Elafin-like_sf"/>
</dbReference>
<evidence type="ECO:0000256" key="2">
    <source>
        <dbReference type="ARBA" id="ARBA00022525"/>
    </source>
</evidence>
<evidence type="ECO:0000256" key="8">
    <source>
        <dbReference type="ARBA" id="ARBA00038536"/>
    </source>
</evidence>
<keyword evidence="2" id="KW-0964">Secreted</keyword>
<dbReference type="SMART" id="SM00217">
    <property type="entry name" value="WAP"/>
    <property type="match status" value="2"/>
</dbReference>
<dbReference type="Pfam" id="PF00095">
    <property type="entry name" value="WAP"/>
    <property type="match status" value="2"/>
</dbReference>
<dbReference type="PANTHER" id="PTHR19441">
    <property type="entry name" value="WHEY ACDIC PROTEIN WAP"/>
    <property type="match status" value="1"/>
</dbReference>
<accession>A0A2J8XVM7</accession>
<dbReference type="GO" id="GO:0019731">
    <property type="term" value="P:antibacterial humoral response"/>
    <property type="evidence" value="ECO:0007669"/>
    <property type="project" value="TreeGrafter"/>
</dbReference>
<sequence length="150" mass="15757">MAEIWEDSVLNADTPWLQWAGGGGCSASTSEAPRHSAVRGPLGLRSEGPDAKGTEAEKTGVCPELQADQNCTQECVSDSECADNLKCCSAGCATFCSLPNDKEGSCPQVNINFPQLGLCQDQCQVDSQCPGQMKCCRNGCGNVSCVTPNF</sequence>
<dbReference type="GO" id="GO:0019828">
    <property type="term" value="F:aspartic-type endopeptidase inhibitor activity"/>
    <property type="evidence" value="ECO:0007669"/>
    <property type="project" value="UniProtKB-KW"/>
</dbReference>
<evidence type="ECO:0000256" key="6">
    <source>
        <dbReference type="ARBA" id="ARBA00022900"/>
    </source>
</evidence>
<dbReference type="Gene3D" id="4.10.75.10">
    <property type="entry name" value="Elafin-like"/>
    <property type="match status" value="2"/>
</dbReference>
<comment type="caution">
    <text evidence="13">The sequence shown here is derived from an EMBL/GenBank/DDBJ whole genome shotgun (WGS) entry which is preliminary data.</text>
</comment>
<dbReference type="GO" id="GO:0005615">
    <property type="term" value="C:extracellular space"/>
    <property type="evidence" value="ECO:0007669"/>
    <property type="project" value="TreeGrafter"/>
</dbReference>
<feature type="compositionally biased region" description="Basic and acidic residues" evidence="11">
    <location>
        <begin position="47"/>
        <end position="57"/>
    </location>
</feature>
<feature type="region of interest" description="Disordered" evidence="11">
    <location>
        <begin position="23"/>
        <end position="57"/>
    </location>
</feature>
<dbReference type="PRINTS" id="PR00003">
    <property type="entry name" value="4DISULPHCORE"/>
</dbReference>
<dbReference type="EMBL" id="NDHI03003305">
    <property type="protein sequence ID" value="PNJ86065.1"/>
    <property type="molecule type" value="Genomic_DNA"/>
</dbReference>
<evidence type="ECO:0000256" key="1">
    <source>
        <dbReference type="ARBA" id="ARBA00004613"/>
    </source>
</evidence>
<organism evidence="13">
    <name type="scientific">Pongo abelii</name>
    <name type="common">Sumatran orangutan</name>
    <name type="synonym">Pongo pygmaeus abelii</name>
    <dbReference type="NCBI Taxonomy" id="9601"/>
    <lineage>
        <taxon>Eukaryota</taxon>
        <taxon>Metazoa</taxon>
        <taxon>Chordata</taxon>
        <taxon>Craniata</taxon>
        <taxon>Vertebrata</taxon>
        <taxon>Euteleostomi</taxon>
        <taxon>Mammalia</taxon>
        <taxon>Eutheria</taxon>
        <taxon>Euarchontoglires</taxon>
        <taxon>Primates</taxon>
        <taxon>Haplorrhini</taxon>
        <taxon>Catarrhini</taxon>
        <taxon>Hominidae</taxon>
        <taxon>Pongo</taxon>
    </lineage>
</organism>
<keyword evidence="4" id="KW-0732">Signal</keyword>
<comment type="subcellular location">
    <subcellularLocation>
        <location evidence="1">Secreted</location>
    </subcellularLocation>
</comment>
<keyword evidence="6" id="KW-0722">Serine protease inhibitor</keyword>
<reference evidence="13" key="1">
    <citation type="submission" date="2017-12" db="EMBL/GenBank/DDBJ databases">
        <title>High-resolution comparative analysis of great ape genomes.</title>
        <authorList>
            <person name="Pollen A."/>
            <person name="Hastie A."/>
            <person name="Hormozdiari F."/>
            <person name="Dougherty M."/>
            <person name="Liu R."/>
            <person name="Chaisson M."/>
            <person name="Hoppe E."/>
            <person name="Hill C."/>
            <person name="Pang A."/>
            <person name="Hillier L."/>
            <person name="Baker C."/>
            <person name="Armstrong J."/>
            <person name="Shendure J."/>
            <person name="Paten B."/>
            <person name="Wilson R."/>
            <person name="Chao H."/>
            <person name="Schneider V."/>
            <person name="Ventura M."/>
            <person name="Kronenberg Z."/>
            <person name="Murali S."/>
            <person name="Gordon D."/>
            <person name="Cantsilieris S."/>
            <person name="Munson K."/>
            <person name="Nelson B."/>
            <person name="Raja A."/>
            <person name="Underwood J."/>
            <person name="Diekhans M."/>
            <person name="Fiddes I."/>
            <person name="Haussler D."/>
            <person name="Eichler E."/>
        </authorList>
    </citation>
    <scope>NUCLEOTIDE SEQUENCE [LARGE SCALE GENOMIC DNA]</scope>
    <source>
        <strain evidence="13">Susie</strain>
    </source>
</reference>
<evidence type="ECO:0000256" key="10">
    <source>
        <dbReference type="ARBA" id="ARBA00043261"/>
    </source>
</evidence>
<evidence type="ECO:0000256" key="11">
    <source>
        <dbReference type="SAM" id="MobiDB-lite"/>
    </source>
</evidence>
<comment type="subunit">
    <text evidence="8">Homotrimer; disulfide-linked.</text>
</comment>
<keyword evidence="3" id="KW-0646">Protease inhibitor</keyword>
<keyword evidence="10" id="KW-0062">Aspartic protease inhibitor</keyword>
<dbReference type="GO" id="GO:0004867">
    <property type="term" value="F:serine-type endopeptidase inhibitor activity"/>
    <property type="evidence" value="ECO:0007669"/>
    <property type="project" value="UniProtKB-KW"/>
</dbReference>
<gene>
    <name evidence="13" type="ORF">CR201_G0038398</name>
</gene>
<dbReference type="FunFam" id="4.10.75.10:FF:000001">
    <property type="entry name" value="Anosmin 1"/>
    <property type="match status" value="2"/>
</dbReference>
<dbReference type="CDD" id="cd00199">
    <property type="entry name" value="WAP"/>
    <property type="match status" value="1"/>
</dbReference>
<evidence type="ECO:0000256" key="7">
    <source>
        <dbReference type="ARBA" id="ARBA00023157"/>
    </source>
</evidence>
<dbReference type="InterPro" id="IPR050514">
    <property type="entry name" value="WAP_four-disulfide_core"/>
</dbReference>
<proteinExistence type="predicted"/>
<dbReference type="SUPFAM" id="SSF57256">
    <property type="entry name" value="Elafin-like"/>
    <property type="match status" value="2"/>
</dbReference>
<dbReference type="PROSITE" id="PS51390">
    <property type="entry name" value="WAP"/>
    <property type="match status" value="1"/>
</dbReference>
<evidence type="ECO:0000256" key="5">
    <source>
        <dbReference type="ARBA" id="ARBA00022737"/>
    </source>
</evidence>
<name>A0A2J8XVM7_PONAB</name>
<protein>
    <recommendedName>
        <fullName evidence="9">WAP four-disulfide core domain protein 2</fullName>
    </recommendedName>
</protein>
<evidence type="ECO:0000256" key="9">
    <source>
        <dbReference type="ARBA" id="ARBA00040032"/>
    </source>
</evidence>
<feature type="domain" description="WAP" evidence="12">
    <location>
        <begin position="99"/>
        <end position="149"/>
    </location>
</feature>
<dbReference type="GO" id="GO:0045087">
    <property type="term" value="P:innate immune response"/>
    <property type="evidence" value="ECO:0007669"/>
    <property type="project" value="TreeGrafter"/>
</dbReference>
<evidence type="ECO:0000256" key="4">
    <source>
        <dbReference type="ARBA" id="ARBA00022729"/>
    </source>
</evidence>
<evidence type="ECO:0000313" key="13">
    <source>
        <dbReference type="EMBL" id="PNJ86065.1"/>
    </source>
</evidence>
<keyword evidence="5" id="KW-0677">Repeat</keyword>
<evidence type="ECO:0000259" key="12">
    <source>
        <dbReference type="PROSITE" id="PS51390"/>
    </source>
</evidence>
<keyword evidence="7" id="KW-1015">Disulfide bond</keyword>